<dbReference type="EMBL" id="KB445550">
    <property type="protein sequence ID" value="EMD01073.1"/>
    <property type="molecule type" value="Genomic_DNA"/>
</dbReference>
<sequence>MGCCQSQPDSQDGLPRHRIVQPAPANNAVRQLGADGNASQISVDRASAAAFDNSRANHVNGPQGSVSLKRPHSVRHCPPDFLQAPAPWTRSTLNAQREAFWDTRVSPDDPNKWLALRRACESLVAGDTATAQTLLETAGLICPSGVIGCKRDEGSRRWGVYDAEGGALFYVPPWVLSVPRDVVEDEAADDVSLKAADETDGDDEEGAHQPTHQAQSPKGKGRYTEEALGTALVVKCKLSSGKGDLHITMREAEYVSTLTDRVREQVHNQRIKLILRGKPLDERKTLVEQGWSQGDCVNAFILGYEPSVESPPPVESDEVGDPEL</sequence>
<organism evidence="3 4">
    <name type="scientific">Baudoinia panamericana (strain UAMH 10762)</name>
    <name type="common">Angels' share fungus</name>
    <name type="synonym">Baudoinia compniacensis (strain UAMH 10762)</name>
    <dbReference type="NCBI Taxonomy" id="717646"/>
    <lineage>
        <taxon>Eukaryota</taxon>
        <taxon>Fungi</taxon>
        <taxon>Dikarya</taxon>
        <taxon>Ascomycota</taxon>
        <taxon>Pezizomycotina</taxon>
        <taxon>Dothideomycetes</taxon>
        <taxon>Dothideomycetidae</taxon>
        <taxon>Mycosphaerellales</taxon>
        <taxon>Teratosphaeriaceae</taxon>
        <taxon>Baudoinia</taxon>
    </lineage>
</organism>
<name>M2M1Y1_BAUPA</name>
<dbReference type="RefSeq" id="XP_007672257.1">
    <property type="nucleotide sequence ID" value="XM_007674067.1"/>
</dbReference>
<keyword evidence="4" id="KW-1185">Reference proteome</keyword>
<dbReference type="InterPro" id="IPR000626">
    <property type="entry name" value="Ubiquitin-like_dom"/>
</dbReference>
<feature type="compositionally biased region" description="Acidic residues" evidence="1">
    <location>
        <begin position="315"/>
        <end position="324"/>
    </location>
</feature>
<dbReference type="InterPro" id="IPR029071">
    <property type="entry name" value="Ubiquitin-like_domsf"/>
</dbReference>
<dbReference type="Proteomes" id="UP000011761">
    <property type="component" value="Unassembled WGS sequence"/>
</dbReference>
<protein>
    <recommendedName>
        <fullName evidence="2">Ubiquitin-like domain-containing protein</fullName>
    </recommendedName>
</protein>
<proteinExistence type="predicted"/>
<dbReference type="GeneID" id="19107356"/>
<reference evidence="3 4" key="1">
    <citation type="journal article" date="2012" name="PLoS Pathog.">
        <title>Diverse lifestyles and strategies of plant pathogenesis encoded in the genomes of eighteen Dothideomycetes fungi.</title>
        <authorList>
            <person name="Ohm R.A."/>
            <person name="Feau N."/>
            <person name="Henrissat B."/>
            <person name="Schoch C.L."/>
            <person name="Horwitz B.A."/>
            <person name="Barry K.W."/>
            <person name="Condon B.J."/>
            <person name="Copeland A.C."/>
            <person name="Dhillon B."/>
            <person name="Glaser F."/>
            <person name="Hesse C.N."/>
            <person name="Kosti I."/>
            <person name="LaButti K."/>
            <person name="Lindquist E.A."/>
            <person name="Lucas S."/>
            <person name="Salamov A.A."/>
            <person name="Bradshaw R.E."/>
            <person name="Ciuffetti L."/>
            <person name="Hamelin R.C."/>
            <person name="Kema G.H.J."/>
            <person name="Lawrence C."/>
            <person name="Scott J.A."/>
            <person name="Spatafora J.W."/>
            <person name="Turgeon B.G."/>
            <person name="de Wit P.J.G.M."/>
            <person name="Zhong S."/>
            <person name="Goodwin S.B."/>
            <person name="Grigoriev I.V."/>
        </authorList>
    </citation>
    <scope>NUCLEOTIDE SEQUENCE [LARGE SCALE GENOMIC DNA]</scope>
    <source>
        <strain evidence="3 4">UAMH 10762</strain>
    </source>
</reference>
<evidence type="ECO:0000259" key="2">
    <source>
        <dbReference type="PROSITE" id="PS50053"/>
    </source>
</evidence>
<feature type="region of interest" description="Disordered" evidence="1">
    <location>
        <begin position="53"/>
        <end position="72"/>
    </location>
</feature>
<evidence type="ECO:0000313" key="3">
    <source>
        <dbReference type="EMBL" id="EMD01073.1"/>
    </source>
</evidence>
<dbReference type="InterPro" id="IPR038169">
    <property type="entry name" value="DC-UbP/UBTD2_N_sf"/>
</dbReference>
<feature type="region of interest" description="Disordered" evidence="1">
    <location>
        <begin position="305"/>
        <end position="324"/>
    </location>
</feature>
<feature type="region of interest" description="Disordered" evidence="1">
    <location>
        <begin position="188"/>
        <end position="222"/>
    </location>
</feature>
<dbReference type="PROSITE" id="PS50053">
    <property type="entry name" value="UBIQUITIN_2"/>
    <property type="match status" value="1"/>
</dbReference>
<dbReference type="InterPro" id="IPR039869">
    <property type="entry name" value="UBTD1/2"/>
</dbReference>
<dbReference type="Pfam" id="PF16455">
    <property type="entry name" value="UBD"/>
    <property type="match status" value="1"/>
</dbReference>
<evidence type="ECO:0000313" key="4">
    <source>
        <dbReference type="Proteomes" id="UP000011761"/>
    </source>
</evidence>
<accession>M2M1Y1</accession>
<dbReference type="eggNOG" id="KOG0013">
    <property type="taxonomic scope" value="Eukaryota"/>
</dbReference>
<dbReference type="OMA" id="MREAEYV"/>
<dbReference type="PANTHER" id="PTHR13609">
    <property type="entry name" value="UBIQUITIN DOMAIN CONTAINING 1 PROTEIN-RELATED"/>
    <property type="match status" value="1"/>
</dbReference>
<dbReference type="KEGG" id="bcom:BAUCODRAFT_118783"/>
<dbReference type="HOGENOM" id="CLU_054816_1_0_1"/>
<evidence type="ECO:0000256" key="1">
    <source>
        <dbReference type="SAM" id="MobiDB-lite"/>
    </source>
</evidence>
<dbReference type="SUPFAM" id="SSF54236">
    <property type="entry name" value="Ubiquitin-like"/>
    <property type="match status" value="1"/>
</dbReference>
<dbReference type="OrthoDB" id="1640476at2759"/>
<feature type="compositionally biased region" description="Polar residues" evidence="1">
    <location>
        <begin position="54"/>
        <end position="66"/>
    </location>
</feature>
<feature type="domain" description="Ubiquitin-like" evidence="2">
    <location>
        <begin position="232"/>
        <end position="297"/>
    </location>
</feature>
<dbReference type="InterPro" id="IPR032752">
    <property type="entry name" value="DC-UbP/UBTD2_N"/>
</dbReference>
<dbReference type="AlphaFoldDB" id="M2M1Y1"/>
<dbReference type="Gene3D" id="1.20.225.20">
    <property type="entry name" value="Ub domain-containing protein, DC-UbP/UBTD2, N-terminal domain"/>
    <property type="match status" value="1"/>
</dbReference>
<gene>
    <name evidence="3" type="ORF">BAUCODRAFT_118783</name>
</gene>